<protein>
    <submittedName>
        <fullName evidence="1">Uncharacterized protein</fullName>
    </submittedName>
</protein>
<organism evidence="1 2">
    <name type="scientific">Mycena sanguinolenta</name>
    <dbReference type="NCBI Taxonomy" id="230812"/>
    <lineage>
        <taxon>Eukaryota</taxon>
        <taxon>Fungi</taxon>
        <taxon>Dikarya</taxon>
        <taxon>Basidiomycota</taxon>
        <taxon>Agaricomycotina</taxon>
        <taxon>Agaricomycetes</taxon>
        <taxon>Agaricomycetidae</taxon>
        <taxon>Agaricales</taxon>
        <taxon>Marasmiineae</taxon>
        <taxon>Mycenaceae</taxon>
        <taxon>Mycena</taxon>
    </lineage>
</organism>
<evidence type="ECO:0000313" key="2">
    <source>
        <dbReference type="Proteomes" id="UP000623467"/>
    </source>
</evidence>
<dbReference type="EMBL" id="JACAZH010000009">
    <property type="protein sequence ID" value="KAF7359174.1"/>
    <property type="molecule type" value="Genomic_DNA"/>
</dbReference>
<comment type="caution">
    <text evidence="1">The sequence shown here is derived from an EMBL/GenBank/DDBJ whole genome shotgun (WGS) entry which is preliminary data.</text>
</comment>
<gene>
    <name evidence="1" type="ORF">MSAN_01259100</name>
</gene>
<evidence type="ECO:0000313" key="1">
    <source>
        <dbReference type="EMBL" id="KAF7359174.1"/>
    </source>
</evidence>
<accession>A0A8H6YHP2</accession>
<dbReference type="AlphaFoldDB" id="A0A8H6YHP2"/>
<name>A0A8H6YHP2_9AGAR</name>
<keyword evidence="2" id="KW-1185">Reference proteome</keyword>
<proteinExistence type="predicted"/>
<sequence>MQTASLAAPLVFHNHRPTPATSLFGGASDEYRELEAQLAESFFKLSLHDQWSKCRLQNSRARSGMHVLRPLLTTANKIPILFPLTLGDMRALDLISVLALLQAYEQPVPADMELDAARRALARFVGVLNP</sequence>
<dbReference type="Proteomes" id="UP000623467">
    <property type="component" value="Unassembled WGS sequence"/>
</dbReference>
<reference evidence="1" key="1">
    <citation type="submission" date="2020-05" db="EMBL/GenBank/DDBJ databases">
        <title>Mycena genomes resolve the evolution of fungal bioluminescence.</title>
        <authorList>
            <person name="Tsai I.J."/>
        </authorList>
    </citation>
    <scope>NUCLEOTIDE SEQUENCE</scope>
    <source>
        <strain evidence="1">160909Yilan</strain>
    </source>
</reference>
<dbReference type="OrthoDB" id="2884111at2759"/>